<feature type="domain" description="Bacterial bifunctional deaminase-reductase C-terminal" evidence="4">
    <location>
        <begin position="83"/>
        <end position="210"/>
    </location>
</feature>
<dbReference type="PANTHER" id="PTHR38011">
    <property type="entry name" value="DIHYDROFOLATE REDUCTASE FAMILY PROTEIN (AFU_ORTHOLOGUE AFUA_8G06820)"/>
    <property type="match status" value="1"/>
</dbReference>
<proteinExistence type="predicted"/>
<evidence type="ECO:0000256" key="3">
    <source>
        <dbReference type="ARBA" id="ARBA00023002"/>
    </source>
</evidence>
<dbReference type="PANTHER" id="PTHR38011:SF7">
    <property type="entry name" value="2,5-DIAMINO-6-RIBOSYLAMINO-4(3H)-PYRIMIDINONE 5'-PHOSPHATE REDUCTASE"/>
    <property type="match status" value="1"/>
</dbReference>
<comment type="pathway">
    <text evidence="1">Cofactor biosynthesis; riboflavin biosynthesis.</text>
</comment>
<gene>
    <name evidence="5" type="ORF">SAMN02745191_1471</name>
</gene>
<dbReference type="Gene3D" id="3.40.430.10">
    <property type="entry name" value="Dihydrofolate Reductase, subunit A"/>
    <property type="match status" value="1"/>
</dbReference>
<evidence type="ECO:0000313" key="5">
    <source>
        <dbReference type="EMBL" id="SJZ73936.1"/>
    </source>
</evidence>
<evidence type="ECO:0000259" key="4">
    <source>
        <dbReference type="Pfam" id="PF01872"/>
    </source>
</evidence>
<keyword evidence="6" id="KW-1185">Reference proteome</keyword>
<dbReference type="AlphaFoldDB" id="A0A1T4N483"/>
<organism evidence="5 6">
    <name type="scientific">Anaerorhabdus furcosa</name>
    <dbReference type="NCBI Taxonomy" id="118967"/>
    <lineage>
        <taxon>Bacteria</taxon>
        <taxon>Bacillati</taxon>
        <taxon>Bacillota</taxon>
        <taxon>Erysipelotrichia</taxon>
        <taxon>Erysipelotrichales</taxon>
        <taxon>Erysipelotrichaceae</taxon>
        <taxon>Anaerorhabdus</taxon>
    </lineage>
</organism>
<dbReference type="STRING" id="118967.SAMN02745191_1471"/>
<dbReference type="RefSeq" id="WP_078711874.1">
    <property type="nucleotide sequence ID" value="NZ_FUWY01000004.1"/>
</dbReference>
<dbReference type="InterPro" id="IPR024072">
    <property type="entry name" value="DHFR-like_dom_sf"/>
</dbReference>
<evidence type="ECO:0000256" key="2">
    <source>
        <dbReference type="ARBA" id="ARBA00022857"/>
    </source>
</evidence>
<dbReference type="Pfam" id="PF01872">
    <property type="entry name" value="RibD_C"/>
    <property type="match status" value="1"/>
</dbReference>
<dbReference type="EMBL" id="FUWY01000004">
    <property type="protein sequence ID" value="SJZ73936.1"/>
    <property type="molecule type" value="Genomic_DNA"/>
</dbReference>
<sequence>MKRPITTLFMLMSIDGKITSGDSDELDSDKDWKTIVGVKEGIGQYYDLEQCTDLWSLNSGRVMEKVGMNDKAVAQFKSPVSFVIIDNKPHLNEKGILHLCSWLKQLVIVTTNKNHPAYAMNLDNLSILYQEKFDGEKLLDELASNYKVDRLTIQSGGSMNGYFLRHKCFDYLDIVIAPLLVGGKDTTSLIDGESITSSNQLHLLSSCRLIEAQTLENSFVRLRYEVLK</sequence>
<dbReference type="OrthoDB" id="9800865at2"/>
<evidence type="ECO:0000313" key="6">
    <source>
        <dbReference type="Proteomes" id="UP000243297"/>
    </source>
</evidence>
<name>A0A1T4N483_9FIRM</name>
<dbReference type="InterPro" id="IPR050765">
    <property type="entry name" value="Riboflavin_Biosynth_HTPR"/>
</dbReference>
<keyword evidence="3" id="KW-0560">Oxidoreductase</keyword>
<keyword evidence="2" id="KW-0521">NADP</keyword>
<dbReference type="GO" id="GO:0009231">
    <property type="term" value="P:riboflavin biosynthetic process"/>
    <property type="evidence" value="ECO:0007669"/>
    <property type="project" value="InterPro"/>
</dbReference>
<dbReference type="SUPFAM" id="SSF53597">
    <property type="entry name" value="Dihydrofolate reductase-like"/>
    <property type="match status" value="1"/>
</dbReference>
<reference evidence="6" key="1">
    <citation type="submission" date="2017-02" db="EMBL/GenBank/DDBJ databases">
        <authorList>
            <person name="Varghese N."/>
            <person name="Submissions S."/>
        </authorList>
    </citation>
    <scope>NUCLEOTIDE SEQUENCE [LARGE SCALE GENOMIC DNA]</scope>
    <source>
        <strain evidence="6">ATCC 25662</strain>
    </source>
</reference>
<dbReference type="InterPro" id="IPR002734">
    <property type="entry name" value="RibDG_C"/>
</dbReference>
<evidence type="ECO:0000256" key="1">
    <source>
        <dbReference type="ARBA" id="ARBA00005104"/>
    </source>
</evidence>
<dbReference type="Proteomes" id="UP000243297">
    <property type="component" value="Unassembled WGS sequence"/>
</dbReference>
<accession>A0A1T4N483</accession>
<protein>
    <submittedName>
        <fullName evidence="5">2,5-diamino-6-(Ribosylamino)-4(3H)-pyrimidinone 5'-phosphate reductase</fullName>
    </submittedName>
</protein>
<dbReference type="GO" id="GO:0008703">
    <property type="term" value="F:5-amino-6-(5-phosphoribosylamino)uracil reductase activity"/>
    <property type="evidence" value="ECO:0007669"/>
    <property type="project" value="InterPro"/>
</dbReference>